<dbReference type="SUPFAM" id="SSF103473">
    <property type="entry name" value="MFS general substrate transporter"/>
    <property type="match status" value="1"/>
</dbReference>
<dbReference type="InterPro" id="IPR036259">
    <property type="entry name" value="MFS_trans_sf"/>
</dbReference>
<dbReference type="Gene3D" id="1.20.1250.20">
    <property type="entry name" value="MFS general substrate transporter like domains"/>
    <property type="match status" value="1"/>
</dbReference>
<gene>
    <name evidence="2" type="ORF">S01H4_24847</name>
</gene>
<feature type="transmembrane region" description="Helical" evidence="1">
    <location>
        <begin position="31"/>
        <end position="50"/>
    </location>
</feature>
<accession>X1C5H7</accession>
<sequence>MTLNKLKLVSTITLLVYPFLFIFFIANEVYYLFIILFLFSGFFYGILYGAASKLFITLNVLKKTSKYSGILESSTGLAFFISQLFLGFIADINIGLAYLSLSLSLMVLFFINLVFIRKFKEVEMIL</sequence>
<reference evidence="2" key="1">
    <citation type="journal article" date="2014" name="Front. Microbiol.">
        <title>High frequency of phylogenetically diverse reductive dehalogenase-homologous genes in deep subseafloor sedimentary metagenomes.</title>
        <authorList>
            <person name="Kawai M."/>
            <person name="Futagami T."/>
            <person name="Toyoda A."/>
            <person name="Takaki Y."/>
            <person name="Nishi S."/>
            <person name="Hori S."/>
            <person name="Arai W."/>
            <person name="Tsubouchi T."/>
            <person name="Morono Y."/>
            <person name="Uchiyama I."/>
            <person name="Ito T."/>
            <person name="Fujiyama A."/>
            <person name="Inagaki F."/>
            <person name="Takami H."/>
        </authorList>
    </citation>
    <scope>NUCLEOTIDE SEQUENCE</scope>
    <source>
        <strain evidence="2">Expedition CK06-06</strain>
    </source>
</reference>
<dbReference type="EMBL" id="BART01011742">
    <property type="protein sequence ID" value="GAG88567.1"/>
    <property type="molecule type" value="Genomic_DNA"/>
</dbReference>
<comment type="caution">
    <text evidence="2">The sequence shown here is derived from an EMBL/GenBank/DDBJ whole genome shotgun (WGS) entry which is preliminary data.</text>
</comment>
<keyword evidence="1" id="KW-0812">Transmembrane</keyword>
<protein>
    <recommendedName>
        <fullName evidence="3">Major facilitator superfamily (MFS) profile domain-containing protein</fullName>
    </recommendedName>
</protein>
<keyword evidence="1" id="KW-0472">Membrane</keyword>
<feature type="transmembrane region" description="Helical" evidence="1">
    <location>
        <begin position="70"/>
        <end position="90"/>
    </location>
</feature>
<evidence type="ECO:0000256" key="1">
    <source>
        <dbReference type="SAM" id="Phobius"/>
    </source>
</evidence>
<feature type="transmembrane region" description="Helical" evidence="1">
    <location>
        <begin position="96"/>
        <end position="116"/>
    </location>
</feature>
<feature type="transmembrane region" description="Helical" evidence="1">
    <location>
        <begin position="7"/>
        <end position="25"/>
    </location>
</feature>
<proteinExistence type="predicted"/>
<evidence type="ECO:0000313" key="2">
    <source>
        <dbReference type="EMBL" id="GAG88567.1"/>
    </source>
</evidence>
<organism evidence="2">
    <name type="scientific">marine sediment metagenome</name>
    <dbReference type="NCBI Taxonomy" id="412755"/>
    <lineage>
        <taxon>unclassified sequences</taxon>
        <taxon>metagenomes</taxon>
        <taxon>ecological metagenomes</taxon>
    </lineage>
</organism>
<dbReference type="AlphaFoldDB" id="X1C5H7"/>
<evidence type="ECO:0008006" key="3">
    <source>
        <dbReference type="Google" id="ProtNLM"/>
    </source>
</evidence>
<keyword evidence="1" id="KW-1133">Transmembrane helix</keyword>
<name>X1C5H7_9ZZZZ</name>